<dbReference type="InterPro" id="IPR041578">
    <property type="entry name" value="PIN_8"/>
</dbReference>
<sequence length="432" mass="48457">MDSVTETTPDAVNGRGLFDDFGAFRTATTADFTDVLTGGLVAPDANVLLNLYRYTEQARTDLLQALGALENRLWVPHQVLVEFWRNRENTIADARSTGTKAAADVAGHAAQTVKTLRTWANHVALPDDEFDRLRTQLSEVFDDVQETIVKVGEGEWQNITPDTSTDPVITRLEPTLAGRVGAPLSRDDHDRAVKEGMRRVEQRIPPGFMDRKKDGDGASGDYLVWEQILREAARRKCDVLFVTADGKEDWWRKEQGFSRGPRPELTAELKARGGGRLFMLSPKRFLEVAAPILKFSLQEGSVEDIERVERIGAEDEHGGWSAEALRELFDRLTYEGYKDRVDVIVHAAEYDGFADADAVYVICEYDADRTLRGFTRPVKRISDLLRRLGKIPESAVPVLETRYEPGEMRASGFSVDPRLVPLINDMTETTED</sequence>
<dbReference type="Proteomes" id="UP000316215">
    <property type="component" value="Chromosome"/>
</dbReference>
<feature type="domain" description="PIN like" evidence="1">
    <location>
        <begin position="40"/>
        <end position="265"/>
    </location>
</feature>
<dbReference type="EMBL" id="CP022310">
    <property type="protein sequence ID" value="QDI71357.1"/>
    <property type="molecule type" value="Genomic_DNA"/>
</dbReference>
<dbReference type="Pfam" id="PF18476">
    <property type="entry name" value="PIN_8"/>
    <property type="match status" value="1"/>
</dbReference>
<protein>
    <recommendedName>
        <fullName evidence="1">PIN like domain-containing protein</fullName>
    </recommendedName>
</protein>
<reference evidence="2 3" key="1">
    <citation type="submission" date="2017-07" db="EMBL/GenBank/DDBJ databases">
        <title>The Complete Genome of Streptomyces asterosporus-ZSY.</title>
        <authorList>
            <person name="Zhang S."/>
        </authorList>
    </citation>
    <scope>NUCLEOTIDE SEQUENCE [LARGE SCALE GENOMIC DNA]</scope>
    <source>
        <strain evidence="2 3">DSM 41452</strain>
    </source>
</reference>
<evidence type="ECO:0000313" key="3">
    <source>
        <dbReference type="Proteomes" id="UP000316215"/>
    </source>
</evidence>
<accession>A0A514JVD4</accession>
<dbReference type="KEGG" id="sast:CD934_23750"/>
<keyword evidence="3" id="KW-1185">Reference proteome</keyword>
<evidence type="ECO:0000313" key="2">
    <source>
        <dbReference type="EMBL" id="QDI71357.1"/>
    </source>
</evidence>
<evidence type="ECO:0000259" key="1">
    <source>
        <dbReference type="Pfam" id="PF18476"/>
    </source>
</evidence>
<name>A0A514JVD4_9ACTN</name>
<proteinExistence type="predicted"/>
<organism evidence="2 3">
    <name type="scientific">Streptomyces calvus</name>
    <dbReference type="NCBI Taxonomy" id="67282"/>
    <lineage>
        <taxon>Bacteria</taxon>
        <taxon>Bacillati</taxon>
        <taxon>Actinomycetota</taxon>
        <taxon>Actinomycetes</taxon>
        <taxon>Kitasatosporales</taxon>
        <taxon>Streptomycetaceae</taxon>
        <taxon>Streptomyces</taxon>
    </lineage>
</organism>
<dbReference type="AlphaFoldDB" id="A0A514JVD4"/>
<gene>
    <name evidence="2" type="ORF">CD934_23750</name>
</gene>